<dbReference type="Gene3D" id="1.20.120.530">
    <property type="entry name" value="GntR ligand-binding domain-like"/>
    <property type="match status" value="1"/>
</dbReference>
<dbReference type="InterPro" id="IPR011711">
    <property type="entry name" value="GntR_C"/>
</dbReference>
<dbReference type="InterPro" id="IPR000485">
    <property type="entry name" value="AsnC-type_HTH_dom"/>
</dbReference>
<name>A0A2U1T1F9_9MICO</name>
<keyword evidence="3" id="KW-0804">Transcription</keyword>
<feature type="domain" description="HTH gntR-type" evidence="4">
    <location>
        <begin position="9"/>
        <end position="76"/>
    </location>
</feature>
<dbReference type="InterPro" id="IPR008920">
    <property type="entry name" value="TF_FadR/GntR_C"/>
</dbReference>
<proteinExistence type="predicted"/>
<dbReference type="GO" id="GO:0043565">
    <property type="term" value="F:sequence-specific DNA binding"/>
    <property type="evidence" value="ECO:0007669"/>
    <property type="project" value="InterPro"/>
</dbReference>
<dbReference type="AlphaFoldDB" id="A0A2U1T1F9"/>
<comment type="caution">
    <text evidence="5">The sequence shown here is derived from an EMBL/GenBank/DDBJ whole genome shotgun (WGS) entry which is preliminary data.</text>
</comment>
<dbReference type="SMART" id="SM00895">
    <property type="entry name" value="FCD"/>
    <property type="match status" value="1"/>
</dbReference>
<organism evidence="5 6">
    <name type="scientific">Homoserinimonas hongtaonis</name>
    <dbReference type="NCBI Taxonomy" id="2079791"/>
    <lineage>
        <taxon>Bacteria</taxon>
        <taxon>Bacillati</taxon>
        <taxon>Actinomycetota</taxon>
        <taxon>Actinomycetes</taxon>
        <taxon>Micrococcales</taxon>
        <taxon>Microbacteriaceae</taxon>
        <taxon>Homoserinimonas</taxon>
    </lineage>
</organism>
<dbReference type="RefSeq" id="WP_108997617.1">
    <property type="nucleotide sequence ID" value="NZ_QEEX01000001.1"/>
</dbReference>
<dbReference type="PRINTS" id="PR00033">
    <property type="entry name" value="HTHASNC"/>
</dbReference>
<evidence type="ECO:0000313" key="5">
    <source>
        <dbReference type="EMBL" id="PWB97712.1"/>
    </source>
</evidence>
<reference evidence="6" key="1">
    <citation type="submission" date="2018-04" db="EMBL/GenBank/DDBJ databases">
        <authorList>
            <person name="Liu S."/>
            <person name="Wang Z."/>
            <person name="Li J."/>
        </authorList>
    </citation>
    <scope>NUCLEOTIDE SEQUENCE [LARGE SCALE GENOMIC DNA]</scope>
    <source>
        <strain evidence="6">S1194</strain>
    </source>
</reference>
<evidence type="ECO:0000313" key="6">
    <source>
        <dbReference type="Proteomes" id="UP000244978"/>
    </source>
</evidence>
<evidence type="ECO:0000259" key="4">
    <source>
        <dbReference type="PROSITE" id="PS50949"/>
    </source>
</evidence>
<keyword evidence="6" id="KW-1185">Reference proteome</keyword>
<evidence type="ECO:0000256" key="1">
    <source>
        <dbReference type="ARBA" id="ARBA00023015"/>
    </source>
</evidence>
<dbReference type="PANTHER" id="PTHR43537">
    <property type="entry name" value="TRANSCRIPTIONAL REGULATOR, GNTR FAMILY"/>
    <property type="match status" value="1"/>
</dbReference>
<dbReference type="Pfam" id="PF00392">
    <property type="entry name" value="GntR"/>
    <property type="match status" value="1"/>
</dbReference>
<dbReference type="SUPFAM" id="SSF48008">
    <property type="entry name" value="GntR ligand-binding domain-like"/>
    <property type="match status" value="1"/>
</dbReference>
<accession>A0A2U1T1F9</accession>
<keyword evidence="1" id="KW-0805">Transcription regulation</keyword>
<dbReference type="PRINTS" id="PR00035">
    <property type="entry name" value="HTHGNTR"/>
</dbReference>
<evidence type="ECO:0000256" key="2">
    <source>
        <dbReference type="ARBA" id="ARBA00023125"/>
    </source>
</evidence>
<dbReference type="InterPro" id="IPR036390">
    <property type="entry name" value="WH_DNA-bd_sf"/>
</dbReference>
<dbReference type="Proteomes" id="UP000244978">
    <property type="component" value="Unassembled WGS sequence"/>
</dbReference>
<gene>
    <name evidence="5" type="ORF">DF220_07645</name>
</gene>
<dbReference type="Gene3D" id="1.10.10.10">
    <property type="entry name" value="Winged helix-like DNA-binding domain superfamily/Winged helix DNA-binding domain"/>
    <property type="match status" value="1"/>
</dbReference>
<dbReference type="PANTHER" id="PTHR43537:SF5">
    <property type="entry name" value="UXU OPERON TRANSCRIPTIONAL REGULATOR"/>
    <property type="match status" value="1"/>
</dbReference>
<dbReference type="PROSITE" id="PS50949">
    <property type="entry name" value="HTH_GNTR"/>
    <property type="match status" value="1"/>
</dbReference>
<dbReference type="SMART" id="SM00345">
    <property type="entry name" value="HTH_GNTR"/>
    <property type="match status" value="1"/>
</dbReference>
<dbReference type="EMBL" id="QEEX01000001">
    <property type="protein sequence ID" value="PWB97712.1"/>
    <property type="molecule type" value="Genomic_DNA"/>
</dbReference>
<dbReference type="CDD" id="cd07377">
    <property type="entry name" value="WHTH_GntR"/>
    <property type="match status" value="1"/>
</dbReference>
<protein>
    <recommendedName>
        <fullName evidence="4">HTH gntR-type domain-containing protein</fullName>
    </recommendedName>
</protein>
<evidence type="ECO:0000256" key="3">
    <source>
        <dbReference type="ARBA" id="ARBA00023163"/>
    </source>
</evidence>
<dbReference type="Pfam" id="PF07729">
    <property type="entry name" value="FCD"/>
    <property type="match status" value="1"/>
</dbReference>
<sequence length="214" mass="23486">MTDAEVTSSPVVATLYDHLLDEIHQGVLQPGDRISDGELAKRFGVSRTPVREAIQRLRDIGVIEASANRFTRVAVVTPRQTMQAMNVWIILYRALVEEVTPRVTDEAIALMEADHAAYLDALEAMDFSAIARTNFDFYSRLRSLSTNDILVRSIASVVHMVRLGSLYLPKALDVHGLADWQQALIDAAKARDVSAAVAAVNGLYAVPIPQSEAD</sequence>
<dbReference type="GO" id="GO:0003700">
    <property type="term" value="F:DNA-binding transcription factor activity"/>
    <property type="evidence" value="ECO:0007669"/>
    <property type="project" value="InterPro"/>
</dbReference>
<dbReference type="SUPFAM" id="SSF46785">
    <property type="entry name" value="Winged helix' DNA-binding domain"/>
    <property type="match status" value="1"/>
</dbReference>
<keyword evidence="2" id="KW-0238">DNA-binding</keyword>
<dbReference type="InterPro" id="IPR000524">
    <property type="entry name" value="Tscrpt_reg_HTH_GntR"/>
</dbReference>
<dbReference type="InterPro" id="IPR036388">
    <property type="entry name" value="WH-like_DNA-bd_sf"/>
</dbReference>